<evidence type="ECO:0000313" key="2">
    <source>
        <dbReference type="Proteomes" id="UP000271098"/>
    </source>
</evidence>
<dbReference type="EMBL" id="UYRT01106887">
    <property type="protein sequence ID" value="VDN44669.1"/>
    <property type="molecule type" value="Genomic_DNA"/>
</dbReference>
<protein>
    <submittedName>
        <fullName evidence="1 3">Uncharacterized protein</fullName>
    </submittedName>
</protein>
<dbReference type="OrthoDB" id="10267127at2759"/>
<reference evidence="3" key="1">
    <citation type="submission" date="2016-06" db="UniProtKB">
        <authorList>
            <consortium name="WormBaseParasite"/>
        </authorList>
    </citation>
    <scope>IDENTIFICATION</scope>
</reference>
<sequence>MFQLLRLLTQSAQSFEDNFIDRPLPVSYLQLKLAPQRVAVVSSELIALLEADQLEREERVAGQTPDQSTQVTSL</sequence>
<organism evidence="3">
    <name type="scientific">Gongylonema pulchrum</name>
    <dbReference type="NCBI Taxonomy" id="637853"/>
    <lineage>
        <taxon>Eukaryota</taxon>
        <taxon>Metazoa</taxon>
        <taxon>Ecdysozoa</taxon>
        <taxon>Nematoda</taxon>
        <taxon>Chromadorea</taxon>
        <taxon>Rhabditida</taxon>
        <taxon>Spirurina</taxon>
        <taxon>Spiruromorpha</taxon>
        <taxon>Spiruroidea</taxon>
        <taxon>Gongylonematidae</taxon>
        <taxon>Gongylonema</taxon>
    </lineage>
</organism>
<evidence type="ECO:0000313" key="1">
    <source>
        <dbReference type="EMBL" id="VDN44669.1"/>
    </source>
</evidence>
<gene>
    <name evidence="1" type="ORF">GPUH_LOCUS25790</name>
</gene>
<evidence type="ECO:0000313" key="3">
    <source>
        <dbReference type="WBParaSite" id="GPUH_0002582101-mRNA-1"/>
    </source>
</evidence>
<name>A0A183EXV0_9BILA</name>
<dbReference type="Proteomes" id="UP000271098">
    <property type="component" value="Unassembled WGS sequence"/>
</dbReference>
<accession>A0A183EXV0</accession>
<dbReference type="AlphaFoldDB" id="A0A183EXV0"/>
<proteinExistence type="predicted"/>
<dbReference type="WBParaSite" id="GPUH_0002582101-mRNA-1">
    <property type="protein sequence ID" value="GPUH_0002582101-mRNA-1"/>
    <property type="gene ID" value="GPUH_0002582101"/>
</dbReference>
<reference evidence="1 2" key="2">
    <citation type="submission" date="2018-11" db="EMBL/GenBank/DDBJ databases">
        <authorList>
            <consortium name="Pathogen Informatics"/>
        </authorList>
    </citation>
    <scope>NUCLEOTIDE SEQUENCE [LARGE SCALE GENOMIC DNA]</scope>
</reference>
<keyword evidence="2" id="KW-1185">Reference proteome</keyword>